<feature type="region of interest" description="Disordered" evidence="1">
    <location>
        <begin position="111"/>
        <end position="130"/>
    </location>
</feature>
<feature type="compositionally biased region" description="Low complexity" evidence="1">
    <location>
        <begin position="8"/>
        <end position="18"/>
    </location>
</feature>
<gene>
    <name evidence="2" type="ORF">C8Q71DRAFT_350698</name>
</gene>
<keyword evidence="3" id="KW-1185">Reference proteome</keyword>
<feature type="compositionally biased region" description="Polar residues" evidence="1">
    <location>
        <begin position="467"/>
        <end position="476"/>
    </location>
</feature>
<reference evidence="2 3" key="1">
    <citation type="journal article" date="2021" name="Environ. Microbiol.">
        <title>Gene family expansions and transcriptome signatures uncover fungal adaptations to wood decay.</title>
        <authorList>
            <person name="Hage H."/>
            <person name="Miyauchi S."/>
            <person name="Viragh M."/>
            <person name="Drula E."/>
            <person name="Min B."/>
            <person name="Chaduli D."/>
            <person name="Navarro D."/>
            <person name="Favel A."/>
            <person name="Norest M."/>
            <person name="Lesage-Meessen L."/>
            <person name="Balint B."/>
            <person name="Merenyi Z."/>
            <person name="de Eugenio L."/>
            <person name="Morin E."/>
            <person name="Martinez A.T."/>
            <person name="Baldrian P."/>
            <person name="Stursova M."/>
            <person name="Martinez M.J."/>
            <person name="Novotny C."/>
            <person name="Magnuson J.K."/>
            <person name="Spatafora J.W."/>
            <person name="Maurice S."/>
            <person name="Pangilinan J."/>
            <person name="Andreopoulos W."/>
            <person name="LaButti K."/>
            <person name="Hundley H."/>
            <person name="Na H."/>
            <person name="Kuo A."/>
            <person name="Barry K."/>
            <person name="Lipzen A."/>
            <person name="Henrissat B."/>
            <person name="Riley R."/>
            <person name="Ahrendt S."/>
            <person name="Nagy L.G."/>
            <person name="Grigoriev I.V."/>
            <person name="Martin F."/>
            <person name="Rosso M.N."/>
        </authorList>
    </citation>
    <scope>NUCLEOTIDE SEQUENCE [LARGE SCALE GENOMIC DNA]</scope>
    <source>
        <strain evidence="2 3">CIRM-BRFM 1785</strain>
    </source>
</reference>
<dbReference type="RefSeq" id="XP_047783136.1">
    <property type="nucleotide sequence ID" value="XM_047917997.1"/>
</dbReference>
<evidence type="ECO:0000256" key="1">
    <source>
        <dbReference type="SAM" id="MobiDB-lite"/>
    </source>
</evidence>
<protein>
    <submittedName>
        <fullName evidence="2">Uncharacterized protein</fullName>
    </submittedName>
</protein>
<accession>A0ABQ8KSW1</accession>
<name>A0ABQ8KSW1_9APHY</name>
<comment type="caution">
    <text evidence="2">The sequence shown here is derived from an EMBL/GenBank/DDBJ whole genome shotgun (WGS) entry which is preliminary data.</text>
</comment>
<organism evidence="2 3">
    <name type="scientific">Rhodofomes roseus</name>
    <dbReference type="NCBI Taxonomy" id="34475"/>
    <lineage>
        <taxon>Eukaryota</taxon>
        <taxon>Fungi</taxon>
        <taxon>Dikarya</taxon>
        <taxon>Basidiomycota</taxon>
        <taxon>Agaricomycotina</taxon>
        <taxon>Agaricomycetes</taxon>
        <taxon>Polyporales</taxon>
        <taxon>Rhodofomes</taxon>
    </lineage>
</organism>
<feature type="region of interest" description="Disordered" evidence="1">
    <location>
        <begin position="452"/>
        <end position="476"/>
    </location>
</feature>
<dbReference type="GeneID" id="71998729"/>
<dbReference type="EMBL" id="JADCUA010000003">
    <property type="protein sequence ID" value="KAH9841837.1"/>
    <property type="molecule type" value="Genomic_DNA"/>
</dbReference>
<feature type="region of interest" description="Disordered" evidence="1">
    <location>
        <begin position="1"/>
        <end position="26"/>
    </location>
</feature>
<evidence type="ECO:0000313" key="2">
    <source>
        <dbReference type="EMBL" id="KAH9841837.1"/>
    </source>
</evidence>
<sequence length="476" mass="52610">MYARSSTPRSSLAPRPVLRLPPPAPRLPSIQARTSQAFGFVTATSWLPPSRTPLFRFCTKLDDVPRARACLFGPPYLGCRFERRRQVARSRDARNVRFGVWCVRCATRPGPHSLSGSGPRIERRRPSSSEGEWLLRPPRCACCWADDVQAGTTAVLTGSRCVLATGRRQDRKTDCPTSSRVGFRVWRWAHCVRRLEWREWLVHRSPLHARLDTKWSRHSSGFLNGGEAGIEYSVLCHSVLRCPGSCWRRRARCQWAEERTGTSSYILAESMTFAARRRKRIARTVRPSTIFAGSCPPARTRSVGALRKGSGPFRGLPPVLASISKDVTGALGLEARVPHVGEQATSSAGDLASSAGSLGVCAFTIELAFPVALGPIAFARVRGRRTRNLPSSIMERPVVRALLSCHPESMLSPQVWHPGWLRTTSSASSQSCLQVALDFRYGTSLLDARVLSSEQAPHPPRSGQAVRCTTTPRIRS</sequence>
<evidence type="ECO:0000313" key="3">
    <source>
        <dbReference type="Proteomes" id="UP000814176"/>
    </source>
</evidence>
<dbReference type="Proteomes" id="UP000814176">
    <property type="component" value="Unassembled WGS sequence"/>
</dbReference>
<proteinExistence type="predicted"/>